<dbReference type="InterPro" id="IPR045823">
    <property type="entry name" value="TetR_C_32"/>
</dbReference>
<dbReference type="FunFam" id="1.10.10.60:FF:000141">
    <property type="entry name" value="TetR family transcriptional regulator"/>
    <property type="match status" value="1"/>
</dbReference>
<dbReference type="EMBL" id="QNTT01000005">
    <property type="protein sequence ID" value="RBA39481.1"/>
    <property type="molecule type" value="Genomic_DNA"/>
</dbReference>
<dbReference type="Pfam" id="PF19344">
    <property type="entry name" value="TetR_C_32"/>
    <property type="match status" value="1"/>
</dbReference>
<dbReference type="PANTHER" id="PTHR30055:SF160">
    <property type="entry name" value="TRANSCRIPTIONAL REGULATORY PROTEIN (PROBABLY ASNC-FAMILY)-RELATED"/>
    <property type="match status" value="1"/>
</dbReference>
<dbReference type="InterPro" id="IPR001647">
    <property type="entry name" value="HTH_TetR"/>
</dbReference>
<dbReference type="Gene3D" id="1.10.357.10">
    <property type="entry name" value="Tetracycline Repressor, domain 2"/>
    <property type="match status" value="1"/>
</dbReference>
<dbReference type="AlphaFoldDB" id="A0A365PCT6"/>
<dbReference type="PANTHER" id="PTHR30055">
    <property type="entry name" value="HTH-TYPE TRANSCRIPTIONAL REGULATOR RUTR"/>
    <property type="match status" value="1"/>
</dbReference>
<accession>A0A365PCT6</accession>
<dbReference type="InterPro" id="IPR009057">
    <property type="entry name" value="Homeodomain-like_sf"/>
</dbReference>
<sequence length="221" mass="23973">MTSPDGPFPAAPGRTRAARLPRGARRSQLIDAAGTVFVDQGFHASGMDDIAVLAGVSKPVLYQHFDSKRDLYIEVLRHHVDELLGRIRAALDSTSDNRRRVEAAVDTFFAYADADTRGFRLVFYSESGDEDVRRELDRATDGCIDAVHDLVRGDSGLDAHRSRLLAVGLVGASRVSAGHWLDAGRPIPRADAVSTTVTLCWGGLSKIPRHGGDRTDPDNQA</sequence>
<evidence type="ECO:0000256" key="4">
    <source>
        <dbReference type="PROSITE-ProRule" id="PRU00335"/>
    </source>
</evidence>
<organism evidence="7 8">
    <name type="scientific">Dietzia maris</name>
    <dbReference type="NCBI Taxonomy" id="37915"/>
    <lineage>
        <taxon>Bacteria</taxon>
        <taxon>Bacillati</taxon>
        <taxon>Actinomycetota</taxon>
        <taxon>Actinomycetes</taxon>
        <taxon>Mycobacteriales</taxon>
        <taxon>Dietziaceae</taxon>
        <taxon>Dietzia</taxon>
    </lineage>
</organism>
<dbReference type="PROSITE" id="PS50977">
    <property type="entry name" value="HTH_TETR_2"/>
    <property type="match status" value="1"/>
</dbReference>
<dbReference type="InterPro" id="IPR036271">
    <property type="entry name" value="Tet_transcr_reg_TetR-rel_C_sf"/>
</dbReference>
<dbReference type="RefSeq" id="WP_119191975.1">
    <property type="nucleotide sequence ID" value="NZ_CANNAK010000006.1"/>
</dbReference>
<dbReference type="SUPFAM" id="SSF46689">
    <property type="entry name" value="Homeodomain-like"/>
    <property type="match status" value="1"/>
</dbReference>
<evidence type="ECO:0000313" key="8">
    <source>
        <dbReference type="Proteomes" id="UP000252187"/>
    </source>
</evidence>
<dbReference type="SUPFAM" id="SSF48498">
    <property type="entry name" value="Tetracyclin repressor-like, C-terminal domain"/>
    <property type="match status" value="1"/>
</dbReference>
<dbReference type="GeneID" id="97416726"/>
<comment type="caution">
    <text evidence="7">The sequence shown here is derived from an EMBL/GenBank/DDBJ whole genome shotgun (WGS) entry which is preliminary data.</text>
</comment>
<dbReference type="GO" id="GO:0003700">
    <property type="term" value="F:DNA-binding transcription factor activity"/>
    <property type="evidence" value="ECO:0007669"/>
    <property type="project" value="TreeGrafter"/>
</dbReference>
<keyword evidence="2 4" id="KW-0238">DNA-binding</keyword>
<feature type="region of interest" description="Disordered" evidence="5">
    <location>
        <begin position="1"/>
        <end position="22"/>
    </location>
</feature>
<evidence type="ECO:0000256" key="2">
    <source>
        <dbReference type="ARBA" id="ARBA00023125"/>
    </source>
</evidence>
<evidence type="ECO:0000259" key="6">
    <source>
        <dbReference type="PROSITE" id="PS50977"/>
    </source>
</evidence>
<dbReference type="PRINTS" id="PR00455">
    <property type="entry name" value="HTHTETR"/>
</dbReference>
<evidence type="ECO:0000256" key="1">
    <source>
        <dbReference type="ARBA" id="ARBA00023015"/>
    </source>
</evidence>
<dbReference type="Proteomes" id="UP000252187">
    <property type="component" value="Unassembled WGS sequence"/>
</dbReference>
<dbReference type="GO" id="GO:0045892">
    <property type="term" value="P:negative regulation of DNA-templated transcription"/>
    <property type="evidence" value="ECO:0007669"/>
    <property type="project" value="UniProtKB-ARBA"/>
</dbReference>
<reference evidence="7 8" key="1">
    <citation type="submission" date="2018-06" db="EMBL/GenBank/DDBJ databases">
        <title>Whole genome sequencing of four bacterial strains from South Shetland trench revealing bio-synthetic gene clusters.</title>
        <authorList>
            <person name="Abdel-Mageed W.M."/>
            <person name="Lehri B."/>
            <person name="Jarmusch S.A."/>
            <person name="Miranda K."/>
            <person name="Goodfellow M."/>
            <person name="Jaspars M."/>
            <person name="Karlyshev A.V."/>
        </authorList>
    </citation>
    <scope>NUCLEOTIDE SEQUENCE [LARGE SCALE GENOMIC DNA]</scope>
    <source>
        <strain evidence="7 8">SST1</strain>
    </source>
</reference>
<protein>
    <submittedName>
        <fullName evidence="7">TetR/AcrR family transcriptional regulator</fullName>
    </submittedName>
</protein>
<evidence type="ECO:0000256" key="5">
    <source>
        <dbReference type="SAM" id="MobiDB-lite"/>
    </source>
</evidence>
<feature type="compositionally biased region" description="Pro residues" evidence="5">
    <location>
        <begin position="1"/>
        <end position="10"/>
    </location>
</feature>
<gene>
    <name evidence="7" type="ORF">DQ226_03295</name>
</gene>
<keyword evidence="1" id="KW-0805">Transcription regulation</keyword>
<dbReference type="Pfam" id="PF00440">
    <property type="entry name" value="TetR_N"/>
    <property type="match status" value="1"/>
</dbReference>
<name>A0A365PCT6_9ACTN</name>
<dbReference type="InterPro" id="IPR050109">
    <property type="entry name" value="HTH-type_TetR-like_transc_reg"/>
</dbReference>
<dbReference type="GO" id="GO:0000976">
    <property type="term" value="F:transcription cis-regulatory region binding"/>
    <property type="evidence" value="ECO:0007669"/>
    <property type="project" value="TreeGrafter"/>
</dbReference>
<proteinExistence type="predicted"/>
<evidence type="ECO:0000256" key="3">
    <source>
        <dbReference type="ARBA" id="ARBA00023163"/>
    </source>
</evidence>
<feature type="domain" description="HTH tetR-type" evidence="6">
    <location>
        <begin position="23"/>
        <end position="83"/>
    </location>
</feature>
<feature type="DNA-binding region" description="H-T-H motif" evidence="4">
    <location>
        <begin position="46"/>
        <end position="65"/>
    </location>
</feature>
<keyword evidence="3" id="KW-0804">Transcription</keyword>
<evidence type="ECO:0000313" key="7">
    <source>
        <dbReference type="EMBL" id="RBA39481.1"/>
    </source>
</evidence>